<sequence>MIEKIAMRNDDRWRLAYELKASGKTYREIADRLGGISINRARRIVAFYARRNGLPLAKKKWARVSAFRIERD</sequence>
<accession>A0A0S6YYM4</accession>
<dbReference type="EMBL" id="DF952378">
    <property type="protein sequence ID" value="GAN43860.1"/>
    <property type="molecule type" value="Genomic_DNA"/>
</dbReference>
<dbReference type="HOGENOM" id="CLU_2717924_0_0_6"/>
<organism evidence="1">
    <name type="scientific">Mizugakiibacter sediminis</name>
    <dbReference type="NCBI Taxonomy" id="1475481"/>
    <lineage>
        <taxon>Bacteria</taxon>
        <taxon>Pseudomonadati</taxon>
        <taxon>Pseudomonadota</taxon>
        <taxon>Gammaproteobacteria</taxon>
        <taxon>Lysobacterales</taxon>
        <taxon>Rhodanobacteraceae</taxon>
        <taxon>Mizugakiibacter</taxon>
    </lineage>
</organism>
<proteinExistence type="predicted"/>
<reference evidence="1" key="1">
    <citation type="submission" date="2015-03" db="EMBL/GenBank/DDBJ databases">
        <title>Draft genome sequence of Mizugakiibacter sediminis skMP5.</title>
        <authorList>
            <person name="Watanabe T."/>
            <person name="Kojima H."/>
            <person name="Fukui M."/>
        </authorList>
    </citation>
    <scope>NUCLEOTIDE SEQUENCE</scope>
    <source>
        <strain evidence="1">SkMP5</strain>
    </source>
</reference>
<name>A0A0S6YYM4_9GAMM</name>
<dbReference type="AlphaFoldDB" id="A0A0S6YYM4"/>
<gene>
    <name evidence="1" type="ORF">MBSD_0373</name>
</gene>
<protein>
    <submittedName>
        <fullName evidence="1">Uncharacterized protein</fullName>
    </submittedName>
</protein>
<evidence type="ECO:0000313" key="1">
    <source>
        <dbReference type="EMBL" id="GAN43860.1"/>
    </source>
</evidence>
<dbReference type="RefSeq" id="WP_062537384.1">
    <property type="nucleotide sequence ID" value="NZ_DF970235.1"/>
</dbReference>